<comment type="catalytic activity">
    <reaction evidence="1">
        <text>ATP + protein L-histidine = ADP + protein N-phospho-L-histidine.</text>
        <dbReference type="EC" id="2.7.13.3"/>
    </reaction>
</comment>
<keyword evidence="3" id="KW-0597">Phosphoprotein</keyword>
<evidence type="ECO:0000313" key="9">
    <source>
        <dbReference type="EMBL" id="MBB6335094.1"/>
    </source>
</evidence>
<dbReference type="InterPro" id="IPR011495">
    <property type="entry name" value="Sig_transdc_His_kin_sub2_dim/P"/>
</dbReference>
<dbReference type="SMART" id="SM00387">
    <property type="entry name" value="HATPase_c"/>
    <property type="match status" value="1"/>
</dbReference>
<keyword evidence="6 9" id="KW-0418">Kinase</keyword>
<keyword evidence="7" id="KW-0067">ATP-binding</keyword>
<dbReference type="InterPro" id="IPR011102">
    <property type="entry name" value="Sig_transdc_His_kinase_HWE"/>
</dbReference>
<evidence type="ECO:0000256" key="3">
    <source>
        <dbReference type="ARBA" id="ARBA00022553"/>
    </source>
</evidence>
<dbReference type="PANTHER" id="PTHR41523">
    <property type="entry name" value="TWO-COMPONENT SYSTEM SENSOR PROTEIN"/>
    <property type="match status" value="1"/>
</dbReference>
<dbReference type="Pfam" id="PF07568">
    <property type="entry name" value="HisKA_2"/>
    <property type="match status" value="1"/>
</dbReference>
<sequence length="486" mass="52722">MRSLTQLAEEASRNALSEKDIEWLHLLLADWQVLADLAAADLVLWLSTDDDRFIAAAHCRPATSTTVHVDDIIGLQLPVAREVELRRAIATGQVVKSPSAHWAGTYSMMESCVPVLHDGRIIAVVTRESNLSSPRLSLGFEGWTVAAADILCQMIARGEYPYETTPTVTAHGVPRVLDGVLMIDPEGAVLQTTPNAMSCLRRLGIRTSVRGRVLAQEITNVIGDETMIEESMPVVVMGRASWRAEITAHSSTITMRALPLIEGRKRLGAIILTRDVSEVRRREQELMTKDATIREIHHRVKNNLQTVSALLRLQARRSDQQGVKDALAEAERRVQAIATVHAALSQNVDEAVDFDEVARSILRMAGAVAQTEHAVDVVTRGSFGTIPADQAQALATVLNELVANSVEHGLAGRDGRIVVGANRDGESMVITVADDGVGIEPGTPMSGLGTQIVHQMVRGELNGSIDWSPRDEGGTVVTLKMRVEAV</sequence>
<dbReference type="InterPro" id="IPR005467">
    <property type="entry name" value="His_kinase_dom"/>
</dbReference>
<dbReference type="EMBL" id="JACHMK010000001">
    <property type="protein sequence ID" value="MBB6335094.1"/>
    <property type="molecule type" value="Genomic_DNA"/>
</dbReference>
<gene>
    <name evidence="9" type="ORF">HD592_001659</name>
</gene>
<dbReference type="Pfam" id="PF02518">
    <property type="entry name" value="HATPase_c"/>
    <property type="match status" value="1"/>
</dbReference>
<dbReference type="InterPro" id="IPR022066">
    <property type="entry name" value="PdtaS_GAF"/>
</dbReference>
<accession>A0A923E379</accession>
<organism evidence="9 10">
    <name type="scientific">Schaalia hyovaginalis</name>
    <dbReference type="NCBI Taxonomy" id="29316"/>
    <lineage>
        <taxon>Bacteria</taxon>
        <taxon>Bacillati</taxon>
        <taxon>Actinomycetota</taxon>
        <taxon>Actinomycetes</taxon>
        <taxon>Actinomycetales</taxon>
        <taxon>Actinomycetaceae</taxon>
        <taxon>Schaalia</taxon>
    </lineage>
</organism>
<evidence type="ECO:0000256" key="1">
    <source>
        <dbReference type="ARBA" id="ARBA00000085"/>
    </source>
</evidence>
<dbReference type="Gene3D" id="3.30.450.20">
    <property type="entry name" value="PAS domain"/>
    <property type="match status" value="1"/>
</dbReference>
<dbReference type="Pfam" id="PF12282">
    <property type="entry name" value="GAF_PdtaS"/>
    <property type="match status" value="1"/>
</dbReference>
<dbReference type="AlphaFoldDB" id="A0A923E379"/>
<dbReference type="PROSITE" id="PS50109">
    <property type="entry name" value="HIS_KIN"/>
    <property type="match status" value="1"/>
</dbReference>
<dbReference type="InterPro" id="IPR038424">
    <property type="entry name" value="H_kinase_PdtaS_GAF_sf"/>
</dbReference>
<dbReference type="SMART" id="SM00911">
    <property type="entry name" value="HWE_HK"/>
    <property type="match status" value="1"/>
</dbReference>
<evidence type="ECO:0000256" key="4">
    <source>
        <dbReference type="ARBA" id="ARBA00022679"/>
    </source>
</evidence>
<evidence type="ECO:0000256" key="7">
    <source>
        <dbReference type="ARBA" id="ARBA00022840"/>
    </source>
</evidence>
<dbReference type="InterPro" id="IPR003594">
    <property type="entry name" value="HATPase_dom"/>
</dbReference>
<keyword evidence="5" id="KW-0547">Nucleotide-binding</keyword>
<dbReference type="RefSeq" id="WP_184453266.1">
    <property type="nucleotide sequence ID" value="NZ_JACHMK010000001.1"/>
</dbReference>
<keyword evidence="4" id="KW-0808">Transferase</keyword>
<proteinExistence type="predicted"/>
<dbReference type="GO" id="GO:0005524">
    <property type="term" value="F:ATP binding"/>
    <property type="evidence" value="ECO:0007669"/>
    <property type="project" value="UniProtKB-KW"/>
</dbReference>
<reference evidence="9" key="1">
    <citation type="submission" date="2020-08" db="EMBL/GenBank/DDBJ databases">
        <title>Sequencing the genomes of 1000 actinobacteria strains.</title>
        <authorList>
            <person name="Klenk H.-P."/>
        </authorList>
    </citation>
    <scope>NUCLEOTIDE SEQUENCE</scope>
    <source>
        <strain evidence="9">DSM 10695</strain>
    </source>
</reference>
<evidence type="ECO:0000259" key="8">
    <source>
        <dbReference type="PROSITE" id="PS50109"/>
    </source>
</evidence>
<evidence type="ECO:0000313" key="10">
    <source>
        <dbReference type="Proteomes" id="UP000617426"/>
    </source>
</evidence>
<dbReference type="PANTHER" id="PTHR41523:SF8">
    <property type="entry name" value="ETHYLENE RESPONSE SENSOR PROTEIN"/>
    <property type="match status" value="1"/>
</dbReference>
<dbReference type="GO" id="GO:0004673">
    <property type="term" value="F:protein histidine kinase activity"/>
    <property type="evidence" value="ECO:0007669"/>
    <property type="project" value="UniProtKB-EC"/>
</dbReference>
<keyword evidence="10" id="KW-1185">Reference proteome</keyword>
<dbReference type="SUPFAM" id="SSF55874">
    <property type="entry name" value="ATPase domain of HSP90 chaperone/DNA topoisomerase II/histidine kinase"/>
    <property type="match status" value="1"/>
</dbReference>
<evidence type="ECO:0000256" key="5">
    <source>
        <dbReference type="ARBA" id="ARBA00022741"/>
    </source>
</evidence>
<dbReference type="Gene3D" id="3.30.450.280">
    <property type="entry name" value="GAF domain"/>
    <property type="match status" value="1"/>
</dbReference>
<name>A0A923E379_9ACTO</name>
<evidence type="ECO:0000256" key="6">
    <source>
        <dbReference type="ARBA" id="ARBA00022777"/>
    </source>
</evidence>
<protein>
    <recommendedName>
        <fullName evidence="2">histidine kinase</fullName>
        <ecNumber evidence="2">2.7.13.3</ecNumber>
    </recommendedName>
</protein>
<feature type="domain" description="Histidine kinase" evidence="8">
    <location>
        <begin position="295"/>
        <end position="485"/>
    </location>
</feature>
<dbReference type="InterPro" id="IPR036890">
    <property type="entry name" value="HATPase_C_sf"/>
</dbReference>
<dbReference type="Proteomes" id="UP000617426">
    <property type="component" value="Unassembled WGS sequence"/>
</dbReference>
<dbReference type="EC" id="2.7.13.3" evidence="2"/>
<evidence type="ECO:0000256" key="2">
    <source>
        <dbReference type="ARBA" id="ARBA00012438"/>
    </source>
</evidence>
<comment type="caution">
    <text evidence="9">The sequence shown here is derived from an EMBL/GenBank/DDBJ whole genome shotgun (WGS) entry which is preliminary data.</text>
</comment>
<dbReference type="Gene3D" id="3.30.565.10">
    <property type="entry name" value="Histidine kinase-like ATPase, C-terminal domain"/>
    <property type="match status" value="1"/>
</dbReference>